<evidence type="ECO:0000313" key="9">
    <source>
        <dbReference type="Proteomes" id="UP000273786"/>
    </source>
</evidence>
<comment type="similarity">
    <text evidence="5">Belongs to the Omp25/RopB family.</text>
</comment>
<feature type="chain" id="PRO_5018150873" evidence="6">
    <location>
        <begin position="22"/>
        <end position="221"/>
    </location>
</feature>
<dbReference type="EMBL" id="RQXT01000031">
    <property type="protein sequence ID" value="RRH96435.1"/>
    <property type="molecule type" value="Genomic_DNA"/>
</dbReference>
<dbReference type="Proteomes" id="UP000273786">
    <property type="component" value="Unassembled WGS sequence"/>
</dbReference>
<dbReference type="GO" id="GO:0009279">
    <property type="term" value="C:cell outer membrane"/>
    <property type="evidence" value="ECO:0007669"/>
    <property type="project" value="UniProtKB-SubCell"/>
</dbReference>
<feature type="domain" description="Outer membrane protein beta-barrel" evidence="7">
    <location>
        <begin position="20"/>
        <end position="221"/>
    </location>
</feature>
<comment type="caution">
    <text evidence="8">The sequence shown here is derived from an EMBL/GenBank/DDBJ whole genome shotgun (WGS) entry which is preliminary data.</text>
</comment>
<proteinExistence type="inferred from homology"/>
<evidence type="ECO:0000256" key="3">
    <source>
        <dbReference type="ARBA" id="ARBA00023136"/>
    </source>
</evidence>
<organism evidence="8 9">
    <name type="scientific">Mesorhizobium tamadayense</name>
    <dbReference type="NCBI Taxonomy" id="425306"/>
    <lineage>
        <taxon>Bacteria</taxon>
        <taxon>Pseudomonadati</taxon>
        <taxon>Pseudomonadota</taxon>
        <taxon>Alphaproteobacteria</taxon>
        <taxon>Hyphomicrobiales</taxon>
        <taxon>Phyllobacteriaceae</taxon>
        <taxon>Mesorhizobium</taxon>
    </lineage>
</organism>
<sequence>MRRLTLASVGFLALLSWPALAADAGVDLPMTAPGFDWTGYYAGLQAGYGWGSSDISGTEGEPFAASPDLDGGFVGGHVAGLWQFNQAVLGARGELNYSSIDGSALLGPGNSVGTDIKWFGSVNAEAGLAVDRWLIYGVGGVAFAGIETSQDAGTSFAKTSTSAGWTIGAGIDYALGNNIIVGAQYRYYDFGKEHFDVPDDFSDRDQDVKLHTLGVNFSYKF</sequence>
<feature type="signal peptide" evidence="6">
    <location>
        <begin position="1"/>
        <end position="21"/>
    </location>
</feature>
<name>A0A3P3FCX2_9HYPH</name>
<evidence type="ECO:0000256" key="6">
    <source>
        <dbReference type="SAM" id="SignalP"/>
    </source>
</evidence>
<dbReference type="OrthoDB" id="9815357at2"/>
<dbReference type="AlphaFoldDB" id="A0A3P3FCX2"/>
<keyword evidence="2 6" id="KW-0732">Signal</keyword>
<evidence type="ECO:0000256" key="1">
    <source>
        <dbReference type="ARBA" id="ARBA00004442"/>
    </source>
</evidence>
<protein>
    <submittedName>
        <fullName evidence="8">Porin family protein</fullName>
    </submittedName>
</protein>
<comment type="subcellular location">
    <subcellularLocation>
        <location evidence="1">Cell outer membrane</location>
    </subcellularLocation>
</comment>
<evidence type="ECO:0000256" key="2">
    <source>
        <dbReference type="ARBA" id="ARBA00022729"/>
    </source>
</evidence>
<keyword evidence="3" id="KW-0472">Membrane</keyword>
<dbReference type="RefSeq" id="WP_125002712.1">
    <property type="nucleotide sequence ID" value="NZ_RQXT01000031.1"/>
</dbReference>
<dbReference type="Gene3D" id="2.40.160.20">
    <property type="match status" value="1"/>
</dbReference>
<dbReference type="PANTHER" id="PTHR34001:SF3">
    <property type="entry name" value="BLL7405 PROTEIN"/>
    <property type="match status" value="1"/>
</dbReference>
<keyword evidence="9" id="KW-1185">Reference proteome</keyword>
<reference evidence="8 9" key="1">
    <citation type="submission" date="2018-11" db="EMBL/GenBank/DDBJ databases">
        <title>the genome of Mesorhizobium tamadayense DSM 28320.</title>
        <authorList>
            <person name="Gao J."/>
        </authorList>
    </citation>
    <scope>NUCLEOTIDE SEQUENCE [LARGE SCALE GENOMIC DNA]</scope>
    <source>
        <strain evidence="8 9">DSM 28320</strain>
    </source>
</reference>
<dbReference type="Pfam" id="PF13505">
    <property type="entry name" value="OMP_b-brl"/>
    <property type="match status" value="1"/>
</dbReference>
<dbReference type="PANTHER" id="PTHR34001">
    <property type="entry name" value="BLL7405 PROTEIN"/>
    <property type="match status" value="1"/>
</dbReference>
<evidence type="ECO:0000256" key="5">
    <source>
        <dbReference type="ARBA" id="ARBA00038306"/>
    </source>
</evidence>
<evidence type="ECO:0000256" key="4">
    <source>
        <dbReference type="ARBA" id="ARBA00023237"/>
    </source>
</evidence>
<accession>A0A3P3FCX2</accession>
<evidence type="ECO:0000313" key="8">
    <source>
        <dbReference type="EMBL" id="RRH96435.1"/>
    </source>
</evidence>
<dbReference type="InterPro" id="IPR027385">
    <property type="entry name" value="Beta-barrel_OMP"/>
</dbReference>
<gene>
    <name evidence="8" type="ORF">EH240_22525</name>
</gene>
<dbReference type="SUPFAM" id="SSF56925">
    <property type="entry name" value="OMPA-like"/>
    <property type="match status" value="1"/>
</dbReference>
<dbReference type="InterPro" id="IPR051692">
    <property type="entry name" value="OMP-like"/>
</dbReference>
<dbReference type="InterPro" id="IPR011250">
    <property type="entry name" value="OMP/PagP_B-barrel"/>
</dbReference>
<evidence type="ECO:0000259" key="7">
    <source>
        <dbReference type="Pfam" id="PF13505"/>
    </source>
</evidence>
<keyword evidence="4" id="KW-0998">Cell outer membrane</keyword>